<sequence length="395" mass="43590">MADPYKGSNPPLLRSKPPAPNPSRNHPRHLLHWLQRQAPAASSMEPAIGRPFYGFIPGADHGDHESIIPMTGEGNWDELPHELVSKVAELLLRCDVTDFVRLRTVKPWRDAVTDPKLMGMNPRFFPRHWKMLDQAQAQGEKTRFMNVLTGASIRVLIPQEHGQVIASAEGCLLLASDTHKLCLFNPVTGAAADLPTPSFWIRANDITIAQDIKAAGIIYDGEGEGDGEGVPTPTVVLLVAVFSIDMVKYARPGDTVWQWRFFAPNEENGDFPLFDGEGGLSLGGRFYVPSLTGDVLKLELQPHPLFVTLVYAARQQASHRYQVASSQLRLRSSYLLPSVDAGMLLVRSFDNHAGDVAACHVFQVNLTEGTLTLLQDHKDIGKGSIFHRWLTLGGQ</sequence>
<feature type="domain" description="KIB1-4 beta-propeller" evidence="2">
    <location>
        <begin position="155"/>
        <end position="382"/>
    </location>
</feature>
<dbReference type="PANTHER" id="PTHR33165:SF33">
    <property type="entry name" value="DUF295 DOMAIN-CONTAINING PROTEIN"/>
    <property type="match status" value="1"/>
</dbReference>
<reference evidence="3" key="2">
    <citation type="submission" date="2020-10" db="EMBL/GenBank/DDBJ databases">
        <authorList>
            <person name="Scholz U."/>
            <person name="Mascher M."/>
            <person name="Fiebig A."/>
        </authorList>
    </citation>
    <scope>NUCLEOTIDE SEQUENCE [LARGE SCALE GENOMIC DNA]</scope>
    <source>
        <strain evidence="3">cv. Morex</strain>
    </source>
</reference>
<dbReference type="InterPro" id="IPR005174">
    <property type="entry name" value="KIB1-4_b-propeller"/>
</dbReference>
<keyword evidence="4" id="KW-1185">Reference proteome</keyword>
<name>A0A8I6WG18_HORVV</name>
<accession>A0A8I6WG18</accession>
<dbReference type="Gramene" id="HORVU.MOREX.r3.2HG0101700.1">
    <property type="protein sequence ID" value="HORVU.MOREX.r3.2HG0101700.1"/>
    <property type="gene ID" value="HORVU.MOREX.r3.2HG0101700"/>
</dbReference>
<dbReference type="PANTHER" id="PTHR33165">
    <property type="entry name" value="F-BOX DOMAIN CONTAINING PROTEIN-LIKE-RELATED"/>
    <property type="match status" value="1"/>
</dbReference>
<organism evidence="3 4">
    <name type="scientific">Hordeum vulgare subsp. vulgare</name>
    <name type="common">Domesticated barley</name>
    <dbReference type="NCBI Taxonomy" id="112509"/>
    <lineage>
        <taxon>Eukaryota</taxon>
        <taxon>Viridiplantae</taxon>
        <taxon>Streptophyta</taxon>
        <taxon>Embryophyta</taxon>
        <taxon>Tracheophyta</taxon>
        <taxon>Spermatophyta</taxon>
        <taxon>Magnoliopsida</taxon>
        <taxon>Liliopsida</taxon>
        <taxon>Poales</taxon>
        <taxon>Poaceae</taxon>
        <taxon>BOP clade</taxon>
        <taxon>Pooideae</taxon>
        <taxon>Triticodae</taxon>
        <taxon>Triticeae</taxon>
        <taxon>Hordeinae</taxon>
        <taxon>Hordeum</taxon>
    </lineage>
</organism>
<reference evidence="3" key="3">
    <citation type="submission" date="2022-01" db="UniProtKB">
        <authorList>
            <consortium name="EnsemblPlants"/>
        </authorList>
    </citation>
    <scope>IDENTIFICATION</scope>
    <source>
        <strain evidence="3">subsp. vulgare</strain>
    </source>
</reference>
<proteinExistence type="predicted"/>
<dbReference type="EnsemblPlants" id="HORVU.MOREX.r3.2HG0101700.1">
    <property type="protein sequence ID" value="HORVU.MOREX.r3.2HG0101700.1"/>
    <property type="gene ID" value="HORVU.MOREX.r3.2HG0101700"/>
</dbReference>
<feature type="region of interest" description="Disordered" evidence="1">
    <location>
        <begin position="1"/>
        <end position="27"/>
    </location>
</feature>
<reference evidence="4" key="1">
    <citation type="journal article" date="2012" name="Nature">
        <title>A physical, genetic and functional sequence assembly of the barley genome.</title>
        <authorList>
            <consortium name="The International Barley Genome Sequencing Consortium"/>
            <person name="Mayer K.F."/>
            <person name="Waugh R."/>
            <person name="Brown J.W."/>
            <person name="Schulman A."/>
            <person name="Langridge P."/>
            <person name="Platzer M."/>
            <person name="Fincher G.B."/>
            <person name="Muehlbauer G.J."/>
            <person name="Sato K."/>
            <person name="Close T.J."/>
            <person name="Wise R.P."/>
            <person name="Stein N."/>
        </authorList>
    </citation>
    <scope>NUCLEOTIDE SEQUENCE [LARGE SCALE GENOMIC DNA]</scope>
    <source>
        <strain evidence="4">cv. Morex</strain>
    </source>
</reference>
<dbReference type="Proteomes" id="UP000011116">
    <property type="component" value="Chromosome 2H"/>
</dbReference>
<dbReference type="Pfam" id="PF03478">
    <property type="entry name" value="Beta-prop_KIB1-4"/>
    <property type="match status" value="1"/>
</dbReference>
<evidence type="ECO:0000259" key="2">
    <source>
        <dbReference type="Pfam" id="PF03478"/>
    </source>
</evidence>
<protein>
    <recommendedName>
        <fullName evidence="2">KIB1-4 beta-propeller domain-containing protein</fullName>
    </recommendedName>
</protein>
<evidence type="ECO:0000256" key="1">
    <source>
        <dbReference type="SAM" id="MobiDB-lite"/>
    </source>
</evidence>
<dbReference type="AlphaFoldDB" id="A0A8I6WG18"/>
<evidence type="ECO:0000313" key="4">
    <source>
        <dbReference type="Proteomes" id="UP000011116"/>
    </source>
</evidence>
<evidence type="ECO:0000313" key="3">
    <source>
        <dbReference type="EnsemblPlants" id="HORVU.MOREX.r3.2HG0101700.1"/>
    </source>
</evidence>